<dbReference type="AlphaFoldDB" id="A0A4P7GIV0"/>
<dbReference type="OrthoDB" id="5178565at2"/>
<dbReference type="Proteomes" id="UP000294894">
    <property type="component" value="Chromosome"/>
</dbReference>
<feature type="domain" description="Mycothiol-dependent maleylpyruvate isomerase metal-binding" evidence="1">
    <location>
        <begin position="9"/>
        <end position="97"/>
    </location>
</feature>
<dbReference type="EMBL" id="CP038267">
    <property type="protein sequence ID" value="QBR91920.1"/>
    <property type="molecule type" value="Genomic_DNA"/>
</dbReference>
<dbReference type="NCBIfam" id="TIGR03083">
    <property type="entry name" value="maleylpyruvate isomerase family mycothiol-dependent enzyme"/>
    <property type="match status" value="1"/>
</dbReference>
<evidence type="ECO:0000313" key="3">
    <source>
        <dbReference type="Proteomes" id="UP000294894"/>
    </source>
</evidence>
<keyword evidence="3" id="KW-1185">Reference proteome</keyword>
<name>A0A4P7GIV0_9ACTN</name>
<protein>
    <submittedName>
        <fullName evidence="2">Maleylpyruvate isomerase family mycothiol-dependent enzyme</fullName>
    </submittedName>
</protein>
<keyword evidence="2" id="KW-0413">Isomerase</keyword>
<dbReference type="GO" id="GO:0046872">
    <property type="term" value="F:metal ion binding"/>
    <property type="evidence" value="ECO:0007669"/>
    <property type="project" value="InterPro"/>
</dbReference>
<evidence type="ECO:0000313" key="2">
    <source>
        <dbReference type="EMBL" id="QBR91920.1"/>
    </source>
</evidence>
<dbReference type="GO" id="GO:0016853">
    <property type="term" value="F:isomerase activity"/>
    <property type="evidence" value="ECO:0007669"/>
    <property type="project" value="UniProtKB-KW"/>
</dbReference>
<dbReference type="InterPro" id="IPR024344">
    <property type="entry name" value="MDMPI_metal-binding"/>
</dbReference>
<organism evidence="2 3">
    <name type="scientific">Nocardioides euryhalodurans</name>
    <dbReference type="NCBI Taxonomy" id="2518370"/>
    <lineage>
        <taxon>Bacteria</taxon>
        <taxon>Bacillati</taxon>
        <taxon>Actinomycetota</taxon>
        <taxon>Actinomycetes</taxon>
        <taxon>Propionibacteriales</taxon>
        <taxon>Nocardioidaceae</taxon>
        <taxon>Nocardioides</taxon>
    </lineage>
</organism>
<dbReference type="InterPro" id="IPR034660">
    <property type="entry name" value="DinB/YfiT-like"/>
</dbReference>
<sequence length="208" mass="22481">MGDVWPWVHAEREALVRDLDGRTAEEWERPSLCEGWTVHDVVSHLLDTALTTRLGFVLGLARARLDFDRQNARGVRRQRGDSPQDTLARFRRVVGRTSTPPAPLDSRLVEAIVHGEDVRRPLGLIGDYPQAAVRRALRLQARTPSSFGGARELVAQVRLVAVDADVAVGTGPEVHGPVLSLLLVATGRSIALDDLDGPGLAALGSVVG</sequence>
<dbReference type="Gene3D" id="1.20.120.450">
    <property type="entry name" value="dinb family like domain"/>
    <property type="match status" value="1"/>
</dbReference>
<evidence type="ECO:0000259" key="1">
    <source>
        <dbReference type="Pfam" id="PF11716"/>
    </source>
</evidence>
<dbReference type="KEGG" id="noy:EXE57_06240"/>
<reference evidence="2 3" key="1">
    <citation type="submission" date="2019-03" db="EMBL/GenBank/DDBJ databases">
        <title>Three New Species of Nocardioides, Nocardioides euryhalodurans sp. nov., Nocardioides seonyuensis sp. nov. and Nocardioides eburneoflavus sp. nov., Iolated from Soil.</title>
        <authorList>
            <person name="Roh S.G."/>
            <person name="Lee C."/>
            <person name="Kim M.-K."/>
            <person name="Kim S.B."/>
        </authorList>
    </citation>
    <scope>NUCLEOTIDE SEQUENCE [LARGE SCALE GENOMIC DNA]</scope>
    <source>
        <strain evidence="2 3">MMS17-SY117</strain>
    </source>
</reference>
<accession>A0A4P7GIV0</accession>
<proteinExistence type="predicted"/>
<dbReference type="InterPro" id="IPR017517">
    <property type="entry name" value="Maleyloyr_isom"/>
</dbReference>
<gene>
    <name evidence="2" type="ORF">EXE57_06240</name>
</gene>
<keyword evidence="2" id="KW-0670">Pyruvate</keyword>
<dbReference type="SUPFAM" id="SSF109854">
    <property type="entry name" value="DinB/YfiT-like putative metalloenzymes"/>
    <property type="match status" value="1"/>
</dbReference>
<dbReference type="RefSeq" id="WP_135075162.1">
    <property type="nucleotide sequence ID" value="NZ_CP038267.1"/>
</dbReference>
<dbReference type="Pfam" id="PF11716">
    <property type="entry name" value="MDMPI_N"/>
    <property type="match status" value="1"/>
</dbReference>